<feature type="domain" description="NADH:quinone oxidoreductase/Mrp antiporter transmembrane" evidence="17">
    <location>
        <begin position="112"/>
        <end position="399"/>
    </location>
</feature>
<dbReference type="GO" id="GO:0031966">
    <property type="term" value="C:mitochondrial membrane"/>
    <property type="evidence" value="ECO:0007669"/>
    <property type="project" value="UniProtKB-SubCell"/>
</dbReference>
<keyword evidence="10 16" id="KW-1133">Transmembrane helix</keyword>
<feature type="transmembrane region" description="Helical" evidence="16">
    <location>
        <begin position="227"/>
        <end position="250"/>
    </location>
</feature>
<evidence type="ECO:0000256" key="15">
    <source>
        <dbReference type="ARBA" id="ARBA00049551"/>
    </source>
</evidence>
<feature type="transmembrane region" description="Helical" evidence="16">
    <location>
        <begin position="63"/>
        <end position="81"/>
    </location>
</feature>
<keyword evidence="8" id="KW-1278">Translocase</keyword>
<dbReference type="InterPro" id="IPR003918">
    <property type="entry name" value="NADH_UbQ_OxRdtase"/>
</dbReference>
<feature type="transmembrane region" description="Helical" evidence="16">
    <location>
        <begin position="22"/>
        <end position="43"/>
    </location>
</feature>
<dbReference type="NCBIfam" id="TIGR01972">
    <property type="entry name" value="NDH_I_M"/>
    <property type="match status" value="1"/>
</dbReference>
<feature type="transmembrane region" description="Helical" evidence="16">
    <location>
        <begin position="93"/>
        <end position="110"/>
    </location>
</feature>
<organism evidence="19">
    <name type="scientific">Heleophryne regis</name>
    <name type="common">Royal ghost frog</name>
    <dbReference type="NCBI Taxonomy" id="143568"/>
    <lineage>
        <taxon>Eukaryota</taxon>
        <taxon>Metazoa</taxon>
        <taxon>Chordata</taxon>
        <taxon>Craniata</taxon>
        <taxon>Vertebrata</taxon>
        <taxon>Euteleostomi</taxon>
        <taxon>Amphibia</taxon>
        <taxon>Batrachia</taxon>
        <taxon>Anura</taxon>
        <taxon>Neobatrachia</taxon>
        <taxon>Hyloidea</taxon>
        <taxon>Heleophrynidae</taxon>
        <taxon>Heleophryne</taxon>
    </lineage>
</organism>
<reference evidence="19" key="1">
    <citation type="journal article" date="2012" name="BMC Genomics">
        <title>The origin of modern frogs (Neobatrachia) was accompanied by acceleration in mitochondrial and nuclear substitution rates.</title>
        <authorList>
            <person name="Irisarri I."/>
            <person name="San Mauro D."/>
            <person name="Abascal F."/>
            <person name="Ohler A."/>
            <person name="Vences M."/>
            <person name="Zardoya R."/>
        </authorList>
    </citation>
    <scope>NUCLEOTIDE SEQUENCE</scope>
</reference>
<dbReference type="GO" id="GO:0003954">
    <property type="term" value="F:NADH dehydrogenase activity"/>
    <property type="evidence" value="ECO:0007669"/>
    <property type="project" value="TreeGrafter"/>
</dbReference>
<dbReference type="GO" id="GO:0015990">
    <property type="term" value="P:electron transport coupled proton transport"/>
    <property type="evidence" value="ECO:0007669"/>
    <property type="project" value="TreeGrafter"/>
</dbReference>
<evidence type="ECO:0000256" key="11">
    <source>
        <dbReference type="ARBA" id="ARBA00023027"/>
    </source>
</evidence>
<dbReference type="PRINTS" id="PR01437">
    <property type="entry name" value="NUOXDRDTASE4"/>
</dbReference>
<feature type="transmembrane region" description="Helical" evidence="16">
    <location>
        <begin position="434"/>
        <end position="452"/>
    </location>
</feature>
<keyword evidence="9 16" id="KW-0249">Electron transport</keyword>
<keyword evidence="12 16" id="KW-0830">Ubiquinone</keyword>
<dbReference type="InterPro" id="IPR000260">
    <property type="entry name" value="NADH4_N"/>
</dbReference>
<dbReference type="EC" id="7.1.1.2" evidence="3 16"/>
<evidence type="ECO:0000256" key="9">
    <source>
        <dbReference type="ARBA" id="ARBA00022982"/>
    </source>
</evidence>
<sequence length="457" mass="51130">MLAIIFPFAILITTAFISPLKWLWTLIITQSFLISLSALIWFLPQEILIFPDTLLALDNLSSPLAILSCWLLPLTFLASQSKLSKEPEPRQRTYIATITALQAITVMAFLTTNLMLFFILFEATLIPTLIVITRWGAQKERLTAGLYLIYYTLTGSIPLLVALLFFYHKFGTLSISLLSNLPIQQDPALCSKLWWIACYTAFLMKIPMYGLHLWLPKAHVEAPIAGSMLLAGTLLKLGGYGMMRVSIIIPPHFFDLAYPLILLSLWGVVMTSALCLRQTDLKSLIAFSSVSHMGLVIAASMIQTPWSFTGALILMISHGLSSSALFCLANTAYERTNSRTLLLLRGTQTIFPMAGAWWLYANLFNMALPPSINFMGEMAILTSLFQWSNFTLILTGLNAIFTTTYSLYVFWTTQRGPIAPHLKIMPPFQTREHLLMALHILPPLLIILKPSLVGTYP</sequence>
<evidence type="ECO:0000256" key="8">
    <source>
        <dbReference type="ARBA" id="ARBA00022967"/>
    </source>
</evidence>
<keyword evidence="6 16" id="KW-0679">Respiratory chain</keyword>
<keyword evidence="13 16" id="KW-0496">Mitochondrion</keyword>
<dbReference type="Pfam" id="PF01059">
    <property type="entry name" value="Oxidored_q5_N"/>
    <property type="match status" value="1"/>
</dbReference>
<evidence type="ECO:0000256" key="5">
    <source>
        <dbReference type="ARBA" id="ARBA00022448"/>
    </source>
</evidence>
<dbReference type="AlphaFoldDB" id="K9JZ97"/>
<evidence type="ECO:0000256" key="6">
    <source>
        <dbReference type="ARBA" id="ARBA00022660"/>
    </source>
</evidence>
<evidence type="ECO:0000256" key="2">
    <source>
        <dbReference type="ARBA" id="ARBA00009025"/>
    </source>
</evidence>
<dbReference type="PANTHER" id="PTHR43507">
    <property type="entry name" value="NADH-UBIQUINONE OXIDOREDUCTASE CHAIN 4"/>
    <property type="match status" value="1"/>
</dbReference>
<comment type="catalytic activity">
    <reaction evidence="15 16">
        <text>a ubiquinone + NADH + 5 H(+)(in) = a ubiquinol + NAD(+) + 4 H(+)(out)</text>
        <dbReference type="Rhea" id="RHEA:29091"/>
        <dbReference type="Rhea" id="RHEA-COMP:9565"/>
        <dbReference type="Rhea" id="RHEA-COMP:9566"/>
        <dbReference type="ChEBI" id="CHEBI:15378"/>
        <dbReference type="ChEBI" id="CHEBI:16389"/>
        <dbReference type="ChEBI" id="CHEBI:17976"/>
        <dbReference type="ChEBI" id="CHEBI:57540"/>
        <dbReference type="ChEBI" id="CHEBI:57945"/>
        <dbReference type="EC" id="7.1.1.2"/>
    </reaction>
</comment>
<dbReference type="InterPro" id="IPR001750">
    <property type="entry name" value="ND/Mrp_TM"/>
</dbReference>
<comment type="subcellular location">
    <subcellularLocation>
        <location evidence="1 16">Mitochondrion membrane</location>
        <topology evidence="1 16">Multi-pass membrane protein</topology>
    </subcellularLocation>
</comment>
<evidence type="ECO:0000256" key="13">
    <source>
        <dbReference type="ARBA" id="ARBA00023128"/>
    </source>
</evidence>
<feature type="transmembrane region" description="Helical" evidence="16">
    <location>
        <begin position="116"/>
        <end position="136"/>
    </location>
</feature>
<comment type="function">
    <text evidence="16">Core subunit of the mitochondrial membrane respiratory chain NADH dehydrogenase (Complex I) which catalyzes electron transfer from NADH through the respiratory chain, using ubiquinone as an electron acceptor. Essential for the catalytic activity and assembly of complex I.</text>
</comment>
<evidence type="ECO:0000256" key="16">
    <source>
        <dbReference type="RuleBase" id="RU003297"/>
    </source>
</evidence>
<evidence type="ECO:0000256" key="1">
    <source>
        <dbReference type="ARBA" id="ARBA00004225"/>
    </source>
</evidence>
<name>K9JZ97_HELRE</name>
<dbReference type="GeneID" id="14411428"/>
<dbReference type="GO" id="GO:0048039">
    <property type="term" value="F:ubiquinone binding"/>
    <property type="evidence" value="ECO:0007669"/>
    <property type="project" value="TreeGrafter"/>
</dbReference>
<geneLocation type="mitochondrion" evidence="19"/>
<feature type="transmembrane region" description="Helical" evidence="16">
    <location>
        <begin position="308"/>
        <end position="329"/>
    </location>
</feature>
<feature type="transmembrane region" description="Helical" evidence="16">
    <location>
        <begin position="148"/>
        <end position="167"/>
    </location>
</feature>
<evidence type="ECO:0000256" key="3">
    <source>
        <dbReference type="ARBA" id="ARBA00012944"/>
    </source>
</evidence>
<feature type="transmembrane region" description="Helical" evidence="16">
    <location>
        <begin position="193"/>
        <end position="215"/>
    </location>
</feature>
<evidence type="ECO:0000313" key="19">
    <source>
        <dbReference type="EMBL" id="AEC33145.1"/>
    </source>
</evidence>
<keyword evidence="11 16" id="KW-0520">NAD</keyword>
<evidence type="ECO:0000256" key="7">
    <source>
        <dbReference type="ARBA" id="ARBA00022692"/>
    </source>
</evidence>
<dbReference type="Pfam" id="PF00361">
    <property type="entry name" value="Proton_antipo_M"/>
    <property type="match status" value="1"/>
</dbReference>
<keyword evidence="14 16" id="KW-0472">Membrane</keyword>
<dbReference type="EMBL" id="JF703229">
    <property type="protein sequence ID" value="AEC33145.1"/>
    <property type="molecule type" value="Genomic_DNA"/>
</dbReference>
<evidence type="ECO:0000259" key="18">
    <source>
        <dbReference type="Pfam" id="PF01059"/>
    </source>
</evidence>
<dbReference type="InterPro" id="IPR010227">
    <property type="entry name" value="NADH_Q_OxRdtase_chainM/4"/>
</dbReference>
<feature type="transmembrane region" description="Helical" evidence="16">
    <location>
        <begin position="256"/>
        <end position="276"/>
    </location>
</feature>
<feature type="transmembrane region" description="Helical" evidence="16">
    <location>
        <begin position="283"/>
        <end position="302"/>
    </location>
</feature>
<evidence type="ECO:0000256" key="4">
    <source>
        <dbReference type="ARBA" id="ARBA00021006"/>
    </source>
</evidence>
<proteinExistence type="inferred from homology"/>
<evidence type="ECO:0000256" key="14">
    <source>
        <dbReference type="ARBA" id="ARBA00023136"/>
    </source>
</evidence>
<feature type="transmembrane region" description="Helical" evidence="16">
    <location>
        <begin position="341"/>
        <end position="360"/>
    </location>
</feature>
<dbReference type="PANTHER" id="PTHR43507:SF20">
    <property type="entry name" value="NADH-UBIQUINONE OXIDOREDUCTASE CHAIN 4"/>
    <property type="match status" value="1"/>
</dbReference>
<dbReference type="CTD" id="4538"/>
<dbReference type="GO" id="GO:0042773">
    <property type="term" value="P:ATP synthesis coupled electron transport"/>
    <property type="evidence" value="ECO:0007669"/>
    <property type="project" value="InterPro"/>
</dbReference>
<evidence type="ECO:0000256" key="10">
    <source>
        <dbReference type="ARBA" id="ARBA00022989"/>
    </source>
</evidence>
<comment type="similarity">
    <text evidence="2 16">Belongs to the complex I subunit 4 family.</text>
</comment>
<protein>
    <recommendedName>
        <fullName evidence="4 16">NADH-ubiquinone oxidoreductase chain 4</fullName>
        <ecNumber evidence="3 16">7.1.1.2</ecNumber>
    </recommendedName>
</protein>
<keyword evidence="5 16" id="KW-0813">Transport</keyword>
<dbReference type="RefSeq" id="YP_007316788.1">
    <property type="nucleotide sequence ID" value="NC_019998.1"/>
</dbReference>
<dbReference type="GO" id="GO:0008137">
    <property type="term" value="F:NADH dehydrogenase (ubiquinone) activity"/>
    <property type="evidence" value="ECO:0007669"/>
    <property type="project" value="UniProtKB-UniRule"/>
</dbReference>
<feature type="domain" description="NADH:ubiquinone oxidoreductase chain 4 N-terminal" evidence="18">
    <location>
        <begin position="1"/>
        <end position="108"/>
    </location>
</feature>
<evidence type="ECO:0000256" key="12">
    <source>
        <dbReference type="ARBA" id="ARBA00023075"/>
    </source>
</evidence>
<keyword evidence="7 16" id="KW-0812">Transmembrane</keyword>
<evidence type="ECO:0000259" key="17">
    <source>
        <dbReference type="Pfam" id="PF00361"/>
    </source>
</evidence>
<feature type="transmembrane region" description="Helical" evidence="16">
    <location>
        <begin position="390"/>
        <end position="413"/>
    </location>
</feature>
<accession>K9JZ97</accession>
<gene>
    <name evidence="19" type="primary">ND4</name>
</gene>